<feature type="domain" description="Cilia- and flagella-associated protein 58 central coiled coil" evidence="3">
    <location>
        <begin position="2"/>
        <end position="118"/>
    </location>
</feature>
<accession>A0A7S4NGC8</accession>
<evidence type="ECO:0000256" key="1">
    <source>
        <dbReference type="ARBA" id="ARBA00023054"/>
    </source>
</evidence>
<dbReference type="PANTHER" id="PTHR32083:SF0">
    <property type="entry name" value="CILIA AND FLAGELLA-ASSOCIATED PROTEIN 58"/>
    <property type="match status" value="1"/>
</dbReference>
<gene>
    <name evidence="4" type="ORF">CPOL0286_LOCUS18518</name>
</gene>
<proteinExistence type="predicted"/>
<feature type="coiled-coil region" evidence="2">
    <location>
        <begin position="35"/>
        <end position="62"/>
    </location>
</feature>
<name>A0A7S4NGC8_9EUKA</name>
<organism evidence="4">
    <name type="scientific">Prymnesium polylepis</name>
    <dbReference type="NCBI Taxonomy" id="72548"/>
    <lineage>
        <taxon>Eukaryota</taxon>
        <taxon>Haptista</taxon>
        <taxon>Haptophyta</taxon>
        <taxon>Prymnesiophyceae</taxon>
        <taxon>Prymnesiales</taxon>
        <taxon>Prymnesiaceae</taxon>
        <taxon>Prymnesium</taxon>
    </lineage>
</organism>
<dbReference type="Pfam" id="PF21771">
    <property type="entry name" value="CFAP58_CC"/>
    <property type="match status" value="1"/>
</dbReference>
<reference evidence="4" key="1">
    <citation type="submission" date="2021-01" db="EMBL/GenBank/DDBJ databases">
        <authorList>
            <person name="Corre E."/>
            <person name="Pelletier E."/>
            <person name="Niang G."/>
            <person name="Scheremetjew M."/>
            <person name="Finn R."/>
            <person name="Kale V."/>
            <person name="Holt S."/>
            <person name="Cochrane G."/>
            <person name="Meng A."/>
            <person name="Brown T."/>
            <person name="Cohen L."/>
        </authorList>
    </citation>
    <scope>NUCLEOTIDE SEQUENCE</scope>
    <source>
        <strain evidence="4">UIO037</strain>
    </source>
</reference>
<sequence>MKVDKEKEALREALSTVIKQEEVEEAKELRFKAEVGKLNQIINEAEAERMKQQKEYDIVVNERDILGTQLIKRNDELAQLYEKIKLQQCTLNQGERQYSERQQDLGALQKDTSLLRSELIALKASVSSYDSLRSESFQLQRELLQERTKVRALSEELENPMNVHRWRKLEGSDPATYELVQKIHMLQKRLIEKSEEVVDKELLIQHKEKLYIELKAILARQPGPEVAEQLSVYQQSLQERNKQMQLMNAELTMSHTQVSEYKYEIERITKELREVKKKFYDQKKREQHSMETRRIERATPAEVLVQEARASMNRFTGGGFNLNMPAS</sequence>
<evidence type="ECO:0000256" key="2">
    <source>
        <dbReference type="SAM" id="Coils"/>
    </source>
</evidence>
<dbReference type="GO" id="GO:0005856">
    <property type="term" value="C:cytoskeleton"/>
    <property type="evidence" value="ECO:0007669"/>
    <property type="project" value="TreeGrafter"/>
</dbReference>
<evidence type="ECO:0000313" key="4">
    <source>
        <dbReference type="EMBL" id="CAE2285157.1"/>
    </source>
</evidence>
<keyword evidence="1 2" id="KW-0175">Coiled coil</keyword>
<protein>
    <recommendedName>
        <fullName evidence="3">Cilia- and flagella-associated protein 58 central coiled coil domain-containing protein</fullName>
    </recommendedName>
</protein>
<dbReference type="EMBL" id="HBKO01040330">
    <property type="protein sequence ID" value="CAE2285157.1"/>
    <property type="molecule type" value="Transcribed_RNA"/>
</dbReference>
<dbReference type="PANTHER" id="PTHR32083">
    <property type="entry name" value="CILIA AND FLAGELLA-ASSOCIATED PROTEIN 58-RELATED"/>
    <property type="match status" value="1"/>
</dbReference>
<dbReference type="InterPro" id="IPR049270">
    <property type="entry name" value="CFAP58_CC"/>
</dbReference>
<dbReference type="AlphaFoldDB" id="A0A7S4NGC8"/>
<evidence type="ECO:0000259" key="3">
    <source>
        <dbReference type="Pfam" id="PF21771"/>
    </source>
</evidence>